<dbReference type="InterPro" id="IPR015269">
    <property type="entry name" value="UPF0029_Impact_C"/>
</dbReference>
<dbReference type="InterPro" id="IPR036956">
    <property type="entry name" value="Impact_N_sf"/>
</dbReference>
<evidence type="ECO:0000313" key="4">
    <source>
        <dbReference type="EMBL" id="EKA61114.1"/>
    </source>
</evidence>
<dbReference type="RefSeq" id="WP_007927353.1">
    <property type="nucleotide sequence ID" value="NZ_ALWX01000040.1"/>
</dbReference>
<protein>
    <submittedName>
        <fullName evidence="5">YigZ family protein</fullName>
    </submittedName>
</protein>
<dbReference type="GO" id="GO:0006446">
    <property type="term" value="P:regulation of translational initiation"/>
    <property type="evidence" value="ECO:0007669"/>
    <property type="project" value="TreeGrafter"/>
</dbReference>
<dbReference type="SUPFAM" id="SSF54211">
    <property type="entry name" value="Ribosomal protein S5 domain 2-like"/>
    <property type="match status" value="1"/>
</dbReference>
<feature type="domain" description="UPF0029" evidence="3">
    <location>
        <begin position="141"/>
        <end position="194"/>
    </location>
</feature>
<evidence type="ECO:0000259" key="3">
    <source>
        <dbReference type="Pfam" id="PF09186"/>
    </source>
</evidence>
<dbReference type="EMBL" id="ALWX01000040">
    <property type="protein sequence ID" value="EKA61114.1"/>
    <property type="molecule type" value="Genomic_DNA"/>
</dbReference>
<evidence type="ECO:0000313" key="5">
    <source>
        <dbReference type="EMBL" id="RWU84663.1"/>
    </source>
</evidence>
<dbReference type="NCBIfam" id="TIGR00257">
    <property type="entry name" value="IMPACT_YIGZ"/>
    <property type="match status" value="1"/>
</dbReference>
<dbReference type="InterPro" id="IPR020569">
    <property type="entry name" value="UPF0029_Impact_CS"/>
</dbReference>
<reference evidence="5 7" key="1">
    <citation type="journal article" date="2009" name="Int. J. Syst. Evol. Microbiol.">
        <title>Janibacter hoylei sp. nov., Bacillus isronensis sp. nov. and Bacillus aryabhattai sp. nov., isolated from cryotubes used for collecting air from the upper atmosphere.</title>
        <authorList>
            <person name="Shivaji S."/>
            <person name="Chaturvedi P."/>
            <person name="Begum Z."/>
            <person name="Pindi P.K."/>
            <person name="Manorama R."/>
            <person name="Padmanaban D.A."/>
            <person name="Shouche Y.S."/>
            <person name="Pawar S."/>
            <person name="Vaishampayan P."/>
            <person name="Dutt C.B."/>
            <person name="Datta G.N."/>
            <person name="Manchanda R.K."/>
            <person name="Rao U.R."/>
            <person name="Bhargava P.M."/>
            <person name="Narlikar J.V."/>
        </authorList>
    </citation>
    <scope>NUCLEOTIDE SEQUENCE [LARGE SCALE GENOMIC DNA]</scope>
    <source>
        <strain evidence="5 7">PVAS-1</strain>
    </source>
</reference>
<name>K1DXJ7_9MICO</name>
<dbReference type="STRING" id="1210046.B277_09142"/>
<dbReference type="Proteomes" id="UP000004474">
    <property type="component" value="Unassembled WGS sequence"/>
</dbReference>
<reference evidence="4 6" key="2">
    <citation type="journal article" date="2012" name="J. Bacteriol.">
        <title>Genome Sequence of Janibacter hoylei MTCC8307, Isolated from the Stratospheric Air.</title>
        <authorList>
            <person name="Pawar S.P."/>
            <person name="Dhotre D.P."/>
            <person name="Shetty S.A."/>
            <person name="Chowdhury S.P."/>
            <person name="Chaudhari B.L."/>
            <person name="Shouche Y.S."/>
        </authorList>
    </citation>
    <scope>NUCLEOTIDE SEQUENCE [LARGE SCALE GENOMIC DNA]</scope>
    <source>
        <strain evidence="4 6">PVAS-1</strain>
    </source>
</reference>
<feature type="domain" description="Impact N-terminal" evidence="2">
    <location>
        <begin position="20"/>
        <end position="122"/>
    </location>
</feature>
<organism evidence="4 6">
    <name type="scientific">Janibacter hoylei PVAS-1</name>
    <dbReference type="NCBI Taxonomy" id="1210046"/>
    <lineage>
        <taxon>Bacteria</taxon>
        <taxon>Bacillati</taxon>
        <taxon>Actinomycetota</taxon>
        <taxon>Actinomycetes</taxon>
        <taxon>Micrococcales</taxon>
        <taxon>Intrasporangiaceae</taxon>
        <taxon>Janibacter</taxon>
    </lineage>
</organism>
<sequence>MGPTSYRTIARDGEVEIEVKRSRFRCTLERVEDEGSARAVVERLRKQHWDARHHCSAFVLGPDAAVARSSDDGEPSGTAGAPMLEVLTGHEVSDVVAVVTRWFGGVLLGTGGLVRAYGDAVRIGLDTVGTLRRELVVEHALTVSHADAGRIDNELRARGVHVDADYGAEVTLTLGVPATEVAALGPLVAELTAGSGRLREVGSRWVDALG</sequence>
<dbReference type="InterPro" id="IPR001498">
    <property type="entry name" value="Impact_N"/>
</dbReference>
<dbReference type="InterPro" id="IPR023582">
    <property type="entry name" value="Impact"/>
</dbReference>
<accession>K1DXJ7</accession>
<dbReference type="PATRIC" id="fig|1210046.3.peg.1749"/>
<gene>
    <name evidence="4" type="ORF">B277_09142</name>
    <name evidence="5" type="ORF">CWN80_03545</name>
</gene>
<evidence type="ECO:0000313" key="6">
    <source>
        <dbReference type="Proteomes" id="UP000004474"/>
    </source>
</evidence>
<proteinExistence type="inferred from homology"/>
<dbReference type="Gene3D" id="3.30.230.30">
    <property type="entry name" value="Impact, N-terminal domain"/>
    <property type="match status" value="1"/>
</dbReference>
<dbReference type="Gene3D" id="3.30.70.240">
    <property type="match status" value="1"/>
</dbReference>
<dbReference type="eggNOG" id="COG1739">
    <property type="taxonomic scope" value="Bacteria"/>
</dbReference>
<keyword evidence="7" id="KW-1185">Reference proteome</keyword>
<evidence type="ECO:0000256" key="1">
    <source>
        <dbReference type="ARBA" id="ARBA00007665"/>
    </source>
</evidence>
<evidence type="ECO:0000259" key="2">
    <source>
        <dbReference type="Pfam" id="PF01205"/>
    </source>
</evidence>
<dbReference type="EMBL" id="PIPF01000003">
    <property type="protein sequence ID" value="RWU84663.1"/>
    <property type="molecule type" value="Genomic_DNA"/>
</dbReference>
<dbReference type="InterPro" id="IPR035647">
    <property type="entry name" value="EFG_III/V"/>
</dbReference>
<dbReference type="Proteomes" id="UP000288711">
    <property type="component" value="Unassembled WGS sequence"/>
</dbReference>
<evidence type="ECO:0000313" key="7">
    <source>
        <dbReference type="Proteomes" id="UP000288711"/>
    </source>
</evidence>
<comment type="similarity">
    <text evidence="1">Belongs to the IMPACT family.</text>
</comment>
<dbReference type="SUPFAM" id="SSF54980">
    <property type="entry name" value="EF-G C-terminal domain-like"/>
    <property type="match status" value="1"/>
</dbReference>
<dbReference type="Pfam" id="PF09186">
    <property type="entry name" value="DUF1949"/>
    <property type="match status" value="1"/>
</dbReference>
<dbReference type="Pfam" id="PF01205">
    <property type="entry name" value="Impact_N"/>
    <property type="match status" value="1"/>
</dbReference>
<comment type="caution">
    <text evidence="4">The sequence shown here is derived from an EMBL/GenBank/DDBJ whole genome shotgun (WGS) entry which is preliminary data.</text>
</comment>
<reference evidence="5" key="3">
    <citation type="submission" date="2017-11" db="EMBL/GenBank/DDBJ databases">
        <authorList>
            <person name="Seuylemezian A."/>
            <person name="Cooper K."/>
            <person name="Vaishampayan P."/>
        </authorList>
    </citation>
    <scope>NUCLEOTIDE SEQUENCE</scope>
    <source>
        <strain evidence="5">PVAS-1</strain>
    </source>
</reference>
<dbReference type="PANTHER" id="PTHR16301">
    <property type="entry name" value="IMPACT-RELATED"/>
    <property type="match status" value="1"/>
</dbReference>
<dbReference type="PANTHER" id="PTHR16301:SF20">
    <property type="entry name" value="IMPACT FAMILY MEMBER YIGZ"/>
    <property type="match status" value="1"/>
</dbReference>
<dbReference type="GO" id="GO:0005737">
    <property type="term" value="C:cytoplasm"/>
    <property type="evidence" value="ECO:0007669"/>
    <property type="project" value="TreeGrafter"/>
</dbReference>
<dbReference type="PROSITE" id="PS00910">
    <property type="entry name" value="UPF0029"/>
    <property type="match status" value="1"/>
</dbReference>
<dbReference type="InterPro" id="IPR020568">
    <property type="entry name" value="Ribosomal_Su5_D2-typ_SF"/>
</dbReference>
<dbReference type="InterPro" id="IPR015796">
    <property type="entry name" value="Impact_YigZ-like"/>
</dbReference>
<dbReference type="OrthoDB" id="9813771at2"/>
<dbReference type="AlphaFoldDB" id="K1DXJ7"/>